<proteinExistence type="predicted"/>
<dbReference type="Proteomes" id="UP001157006">
    <property type="component" value="Chromosome 3"/>
</dbReference>
<protein>
    <submittedName>
        <fullName evidence="2">Uncharacterized protein</fullName>
    </submittedName>
</protein>
<evidence type="ECO:0000256" key="1">
    <source>
        <dbReference type="SAM" id="SignalP"/>
    </source>
</evidence>
<dbReference type="AlphaFoldDB" id="A0AAV1A7B9"/>
<dbReference type="EMBL" id="OX451738">
    <property type="protein sequence ID" value="CAI8605109.1"/>
    <property type="molecule type" value="Genomic_DNA"/>
</dbReference>
<keyword evidence="3" id="KW-1185">Reference proteome</keyword>
<keyword evidence="1" id="KW-0732">Signal</keyword>
<feature type="signal peptide" evidence="1">
    <location>
        <begin position="1"/>
        <end position="22"/>
    </location>
</feature>
<name>A0AAV1A7B9_VICFA</name>
<evidence type="ECO:0000313" key="2">
    <source>
        <dbReference type="EMBL" id="CAI8605109.1"/>
    </source>
</evidence>
<evidence type="ECO:0000313" key="3">
    <source>
        <dbReference type="Proteomes" id="UP001157006"/>
    </source>
</evidence>
<organism evidence="2 3">
    <name type="scientific">Vicia faba</name>
    <name type="common">Broad bean</name>
    <name type="synonym">Faba vulgaris</name>
    <dbReference type="NCBI Taxonomy" id="3906"/>
    <lineage>
        <taxon>Eukaryota</taxon>
        <taxon>Viridiplantae</taxon>
        <taxon>Streptophyta</taxon>
        <taxon>Embryophyta</taxon>
        <taxon>Tracheophyta</taxon>
        <taxon>Spermatophyta</taxon>
        <taxon>Magnoliopsida</taxon>
        <taxon>eudicotyledons</taxon>
        <taxon>Gunneridae</taxon>
        <taxon>Pentapetalae</taxon>
        <taxon>rosids</taxon>
        <taxon>fabids</taxon>
        <taxon>Fabales</taxon>
        <taxon>Fabaceae</taxon>
        <taxon>Papilionoideae</taxon>
        <taxon>50 kb inversion clade</taxon>
        <taxon>NPAAA clade</taxon>
        <taxon>Hologalegina</taxon>
        <taxon>IRL clade</taxon>
        <taxon>Fabeae</taxon>
        <taxon>Vicia</taxon>
    </lineage>
</organism>
<reference evidence="2 3" key="1">
    <citation type="submission" date="2023-01" db="EMBL/GenBank/DDBJ databases">
        <authorList>
            <person name="Kreplak J."/>
        </authorList>
    </citation>
    <scope>NUCLEOTIDE SEQUENCE [LARGE SCALE GENOMIC DNA]</scope>
</reference>
<sequence length="124" mass="13328">MALSLGKITILLGAGLAGSAIAKKEGLFPDVFGLVSGTFKPSEGNRISNKGKSIIFVNPSGSGRNHYEGTESEMTFSGRNPELPGCTSLKLSENHLWQVPTLMERHLVAGDELKNPNQQISYKL</sequence>
<gene>
    <name evidence="2" type="ORF">VFH_III166760</name>
</gene>
<feature type="chain" id="PRO_5043583884" evidence="1">
    <location>
        <begin position="23"/>
        <end position="124"/>
    </location>
</feature>
<accession>A0AAV1A7B9</accession>